<dbReference type="Proteomes" id="UP001548590">
    <property type="component" value="Unassembled WGS sequence"/>
</dbReference>
<name>A0ABV2CUD8_9RHOO</name>
<sequence>MEADIFLETSFGKAAMKKIGPVAEGFMLYEAGWLGDNPRQRDVMEVKGAIFREAKTGPNKGKRTVMVKESRVTVYVTAAEMDAFKPNE</sequence>
<evidence type="ECO:0000313" key="2">
    <source>
        <dbReference type="Proteomes" id="UP001548590"/>
    </source>
</evidence>
<reference evidence="1 2" key="1">
    <citation type="submission" date="2024-07" db="EMBL/GenBank/DDBJ databases">
        <title>Uliginosibacterium paludis KCTC:42655.</title>
        <authorList>
            <person name="Kim M.K."/>
        </authorList>
    </citation>
    <scope>NUCLEOTIDE SEQUENCE [LARGE SCALE GENOMIC DNA]</scope>
    <source>
        <strain evidence="1 2">KCTC 42655</strain>
    </source>
</reference>
<proteinExistence type="predicted"/>
<comment type="caution">
    <text evidence="1">The sequence shown here is derived from an EMBL/GenBank/DDBJ whole genome shotgun (WGS) entry which is preliminary data.</text>
</comment>
<dbReference type="RefSeq" id="WP_345927331.1">
    <property type="nucleotide sequence ID" value="NZ_JBDIVF010000004.1"/>
</dbReference>
<accession>A0ABV2CUD8</accession>
<keyword evidence="2" id="KW-1185">Reference proteome</keyword>
<organism evidence="1 2">
    <name type="scientific">Uliginosibacterium paludis</name>
    <dbReference type="NCBI Taxonomy" id="1615952"/>
    <lineage>
        <taxon>Bacteria</taxon>
        <taxon>Pseudomonadati</taxon>
        <taxon>Pseudomonadota</taxon>
        <taxon>Betaproteobacteria</taxon>
        <taxon>Rhodocyclales</taxon>
        <taxon>Zoogloeaceae</taxon>
        <taxon>Uliginosibacterium</taxon>
    </lineage>
</organism>
<gene>
    <name evidence="1" type="ORF">ABVT11_16955</name>
</gene>
<dbReference type="EMBL" id="JBEWLZ010000012">
    <property type="protein sequence ID" value="MET1491531.1"/>
    <property type="molecule type" value="Genomic_DNA"/>
</dbReference>
<protein>
    <submittedName>
        <fullName evidence="1">Uncharacterized protein</fullName>
    </submittedName>
</protein>
<evidence type="ECO:0000313" key="1">
    <source>
        <dbReference type="EMBL" id="MET1491531.1"/>
    </source>
</evidence>